<feature type="domain" description="Impact N-terminal" evidence="2">
    <location>
        <begin position="21"/>
        <end position="127"/>
    </location>
</feature>
<organism evidence="4 5">
    <name type="scientific">Corynebacterium doosanense CAU 212 = DSM 45436</name>
    <dbReference type="NCBI Taxonomy" id="558173"/>
    <lineage>
        <taxon>Bacteria</taxon>
        <taxon>Bacillati</taxon>
        <taxon>Actinomycetota</taxon>
        <taxon>Actinomycetes</taxon>
        <taxon>Mycobacteriales</taxon>
        <taxon>Corynebacteriaceae</taxon>
        <taxon>Corynebacterium</taxon>
    </lineage>
</organism>
<dbReference type="InterPro" id="IPR020569">
    <property type="entry name" value="UPF0029_Impact_CS"/>
</dbReference>
<dbReference type="Proteomes" id="UP000029914">
    <property type="component" value="Chromosome"/>
</dbReference>
<dbReference type="GO" id="GO:0006446">
    <property type="term" value="P:regulation of translational initiation"/>
    <property type="evidence" value="ECO:0007669"/>
    <property type="project" value="TreeGrafter"/>
</dbReference>
<keyword evidence="5" id="KW-1185">Reference proteome</keyword>
<dbReference type="PROSITE" id="PS00910">
    <property type="entry name" value="UPF0029"/>
    <property type="match status" value="1"/>
</dbReference>
<proteinExistence type="inferred from homology"/>
<evidence type="ECO:0000256" key="1">
    <source>
        <dbReference type="ARBA" id="ARBA00007665"/>
    </source>
</evidence>
<dbReference type="KEGG" id="cdo:CDOO_09270"/>
<evidence type="ECO:0000259" key="3">
    <source>
        <dbReference type="Pfam" id="PF09186"/>
    </source>
</evidence>
<dbReference type="SUPFAM" id="SSF54211">
    <property type="entry name" value="Ribosomal protein S5 domain 2-like"/>
    <property type="match status" value="1"/>
</dbReference>
<reference evidence="4 5" key="1">
    <citation type="submission" date="2013-09" db="EMBL/GenBank/DDBJ databases">
        <title>Complete genome sequence of Corynebacterium doosanense CAU 212(T) (=DSM 45436(T)), isolated from activated sludge.</title>
        <authorList>
            <person name="Schaffert L."/>
            <person name="Albersmeier A."/>
            <person name="Kalinowski J."/>
            <person name="Ruckert C."/>
        </authorList>
    </citation>
    <scope>NUCLEOTIDE SEQUENCE [LARGE SCALE GENOMIC DNA]</scope>
    <source>
        <strain evidence="4 5">CAU 212</strain>
    </source>
</reference>
<protein>
    <recommendedName>
        <fullName evidence="6">YigZ family protein</fullName>
    </recommendedName>
</protein>
<dbReference type="Pfam" id="PF01205">
    <property type="entry name" value="Impact_N"/>
    <property type="match status" value="1"/>
</dbReference>
<comment type="similarity">
    <text evidence="1">Belongs to the IMPACT family.</text>
</comment>
<dbReference type="Pfam" id="PF09186">
    <property type="entry name" value="DUF1949"/>
    <property type="match status" value="1"/>
</dbReference>
<dbReference type="PANTHER" id="PTHR16301">
    <property type="entry name" value="IMPACT-RELATED"/>
    <property type="match status" value="1"/>
</dbReference>
<accession>A0A097IGZ1</accession>
<dbReference type="InterPro" id="IPR023582">
    <property type="entry name" value="Impact"/>
</dbReference>
<evidence type="ECO:0000313" key="4">
    <source>
        <dbReference type="EMBL" id="AIT61433.1"/>
    </source>
</evidence>
<dbReference type="PANTHER" id="PTHR16301:SF20">
    <property type="entry name" value="IMPACT FAMILY MEMBER YIGZ"/>
    <property type="match status" value="1"/>
</dbReference>
<dbReference type="InterPro" id="IPR015269">
    <property type="entry name" value="UPF0029_Impact_C"/>
</dbReference>
<gene>
    <name evidence="4" type="ORF">CDOO_09270</name>
</gene>
<dbReference type="InterPro" id="IPR035647">
    <property type="entry name" value="EFG_III/V"/>
</dbReference>
<dbReference type="eggNOG" id="COG1739">
    <property type="taxonomic scope" value="Bacteria"/>
</dbReference>
<evidence type="ECO:0008006" key="6">
    <source>
        <dbReference type="Google" id="ProtNLM"/>
    </source>
</evidence>
<evidence type="ECO:0000259" key="2">
    <source>
        <dbReference type="Pfam" id="PF01205"/>
    </source>
</evidence>
<dbReference type="GO" id="GO:0005737">
    <property type="term" value="C:cytoplasm"/>
    <property type="evidence" value="ECO:0007669"/>
    <property type="project" value="TreeGrafter"/>
</dbReference>
<dbReference type="RefSeq" id="WP_018020901.1">
    <property type="nucleotide sequence ID" value="NZ_AQUX01000001.1"/>
</dbReference>
<name>A0A097IGZ1_9CORY</name>
<dbReference type="EMBL" id="CP006764">
    <property type="protein sequence ID" value="AIT61433.1"/>
    <property type="molecule type" value="Genomic_DNA"/>
</dbReference>
<dbReference type="InterPro" id="IPR020568">
    <property type="entry name" value="Ribosomal_Su5_D2-typ_SF"/>
</dbReference>
<dbReference type="InterPro" id="IPR036956">
    <property type="entry name" value="Impact_N_sf"/>
</dbReference>
<dbReference type="SUPFAM" id="SSF54980">
    <property type="entry name" value="EF-G C-terminal domain-like"/>
    <property type="match status" value="1"/>
</dbReference>
<dbReference type="AlphaFoldDB" id="A0A097IGZ1"/>
<dbReference type="OrthoDB" id="9813771at2"/>
<dbReference type="Gene3D" id="3.30.230.30">
    <property type="entry name" value="Impact, N-terminal domain"/>
    <property type="match status" value="1"/>
</dbReference>
<dbReference type="InterPro" id="IPR001498">
    <property type="entry name" value="Impact_N"/>
</dbReference>
<evidence type="ECO:0000313" key="5">
    <source>
        <dbReference type="Proteomes" id="UP000029914"/>
    </source>
</evidence>
<dbReference type="HOGENOM" id="CLU_083552_2_0_11"/>
<dbReference type="STRING" id="558173.CDOO_09270"/>
<feature type="domain" description="UPF0029" evidence="3">
    <location>
        <begin position="145"/>
        <end position="199"/>
    </location>
</feature>
<sequence>METTYLLPEPGRDFTREWEVKRSRFIATARRVMDETQARAFIDEVRTTYPDARHHCSAFIVLIDDVLPVERSSDDGEPSGTAGRPMLEQLKGSGLLNIAVVVTRYFGGIKLGAGGLVHAYSESVGQLLPEIPRARRSLSELYRVDLAHAEAGRLESELRDRGVEITDVAYGETAGYTLAVEPGGFGSLCDTLASLTQGQVEPREIGTTWIES</sequence>